<dbReference type="OrthoDB" id="5206740at2759"/>
<accession>A0A2H4SJA0</accession>
<feature type="region of interest" description="Disordered" evidence="1">
    <location>
        <begin position="398"/>
        <end position="432"/>
    </location>
</feature>
<evidence type="ECO:0000256" key="1">
    <source>
        <dbReference type="SAM" id="MobiDB-lite"/>
    </source>
</evidence>
<feature type="region of interest" description="Disordered" evidence="1">
    <location>
        <begin position="344"/>
        <end position="365"/>
    </location>
</feature>
<dbReference type="VEuPathDB" id="FungiDB:A9K55_009106"/>
<organism evidence="2 3">
    <name type="scientific">Cordyceps militaris</name>
    <name type="common">Caterpillar fungus</name>
    <name type="synonym">Clavaria militaris</name>
    <dbReference type="NCBI Taxonomy" id="73501"/>
    <lineage>
        <taxon>Eukaryota</taxon>
        <taxon>Fungi</taxon>
        <taxon>Dikarya</taxon>
        <taxon>Ascomycota</taxon>
        <taxon>Pezizomycotina</taxon>
        <taxon>Sordariomycetes</taxon>
        <taxon>Hypocreomycetidae</taxon>
        <taxon>Hypocreales</taxon>
        <taxon>Cordycipitaceae</taxon>
        <taxon>Cordyceps</taxon>
    </lineage>
</organism>
<reference evidence="2 3" key="1">
    <citation type="journal article" date="2017" name="BMC Genomics">
        <title>Chromosome level assembly and secondary metabolite potential of the parasitic fungus Cordyceps militaris.</title>
        <authorList>
            <person name="Kramer G.J."/>
            <person name="Nodwell J.R."/>
        </authorList>
    </citation>
    <scope>NUCLEOTIDE SEQUENCE [LARGE SCALE GENOMIC DNA]</scope>
    <source>
        <strain evidence="2 3">ATCC 34164</strain>
    </source>
</reference>
<protein>
    <submittedName>
        <fullName evidence="2">Uncharacterized protein</fullName>
    </submittedName>
</protein>
<feature type="region of interest" description="Disordered" evidence="1">
    <location>
        <begin position="190"/>
        <end position="256"/>
    </location>
</feature>
<feature type="region of interest" description="Disordered" evidence="1">
    <location>
        <begin position="1"/>
        <end position="26"/>
    </location>
</feature>
<name>A0A2H4SJA0_CORMI</name>
<dbReference type="EMBL" id="CP023324">
    <property type="protein sequence ID" value="ATY63187.1"/>
    <property type="molecule type" value="Genomic_DNA"/>
</dbReference>
<feature type="compositionally biased region" description="Basic and acidic residues" evidence="1">
    <location>
        <begin position="417"/>
        <end position="432"/>
    </location>
</feature>
<dbReference type="VEuPathDB" id="FungiDB:CCM_08858"/>
<dbReference type="AlphaFoldDB" id="A0A2H4SJA0"/>
<dbReference type="Proteomes" id="UP000323067">
    <property type="component" value="Chromosome vii"/>
</dbReference>
<evidence type="ECO:0000313" key="3">
    <source>
        <dbReference type="Proteomes" id="UP000323067"/>
    </source>
</evidence>
<feature type="compositionally biased region" description="Polar residues" evidence="1">
    <location>
        <begin position="199"/>
        <end position="220"/>
    </location>
</feature>
<gene>
    <name evidence="2" type="ORF">A9K55_009106</name>
</gene>
<evidence type="ECO:0000313" key="2">
    <source>
        <dbReference type="EMBL" id="ATY63187.1"/>
    </source>
</evidence>
<feature type="compositionally biased region" description="Low complexity" evidence="1">
    <location>
        <begin position="1"/>
        <end position="15"/>
    </location>
</feature>
<sequence length="432" mass="44934">MSVMASRPPSMPAAAGGSGMPSKRPRLSLQIKTNNPASTTHFAQRPAITTATRPCSLNPSDPTAFNTLSNAYVTAIERAATPVASPVGEPLTAIRNMQAISLCSPTLGPAPARSSFPATPLSAYPTSSPSKPMLPLLLLLPSVMSPTPPVSAGAVEMGSRVFSFSPRDAAAGRHSLEQALHAAAAAAAAATTTTTTTTPSSPVITPPKQQSAPPRTTLSASPPPYTHAKALRSILRNSPLPSRRPNAAATSSPRGLAPTVRIQAPDVQRAAKRVCYHSPIEQEIITNTYTKSHIDLLVDEASTMTTSPRGLPVDLSRAFSANEIQDGGQTPGPFEDENRRLGAALRSADRGTTTAPPPRSEKKRRWVWTIGREEDAEEDEEQLGGAVVAAARAAAAAAAAAGEERVTPAPVLSVPKPEAKLDAGKGDVEMSS</sequence>
<proteinExistence type="predicted"/>